<evidence type="ECO:0000256" key="1">
    <source>
        <dbReference type="ARBA" id="ARBA00004141"/>
    </source>
</evidence>
<dbReference type="Proteomes" id="UP001652625">
    <property type="component" value="Chromosome 13"/>
</dbReference>
<reference evidence="19" key="1">
    <citation type="submission" date="2025-08" db="UniProtKB">
        <authorList>
            <consortium name="RefSeq"/>
        </authorList>
    </citation>
    <scope>IDENTIFICATION</scope>
</reference>
<evidence type="ECO:0000256" key="5">
    <source>
        <dbReference type="ARBA" id="ARBA00022692"/>
    </source>
</evidence>
<comment type="catalytic activity">
    <reaction evidence="12">
        <text>H(+)(in) = H(+)(out)</text>
        <dbReference type="Rhea" id="RHEA:34979"/>
        <dbReference type="ChEBI" id="CHEBI:15378"/>
    </reaction>
</comment>
<feature type="transmembrane region" description="Helical" evidence="17">
    <location>
        <begin position="361"/>
        <end position="379"/>
    </location>
</feature>
<feature type="transmembrane region" description="Helical" evidence="17">
    <location>
        <begin position="53"/>
        <end position="76"/>
    </location>
</feature>
<dbReference type="PANTHER" id="PTHR31462:SF5">
    <property type="entry name" value="ENDOSOMAL_LYSOSOMAL PROTON CHANNEL TMEM175"/>
    <property type="match status" value="1"/>
</dbReference>
<dbReference type="PANTHER" id="PTHR31462">
    <property type="entry name" value="ENDOSOMAL/LYSOSOMAL POTASSIUM CHANNEL TMEM175"/>
    <property type="match status" value="1"/>
</dbReference>
<keyword evidence="3" id="KW-0813">Transport</keyword>
<feature type="transmembrane region" description="Helical" evidence="17">
    <location>
        <begin position="200"/>
        <end position="221"/>
    </location>
</feature>
<feature type="transmembrane region" description="Helical" evidence="17">
    <location>
        <begin position="324"/>
        <end position="340"/>
    </location>
</feature>
<evidence type="ECO:0000256" key="3">
    <source>
        <dbReference type="ARBA" id="ARBA00022448"/>
    </source>
</evidence>
<evidence type="ECO:0000256" key="16">
    <source>
        <dbReference type="ARBA" id="ARBA00044317"/>
    </source>
</evidence>
<organism evidence="18 19">
    <name type="scientific">Hydra vulgaris</name>
    <name type="common">Hydra</name>
    <name type="synonym">Hydra attenuata</name>
    <dbReference type="NCBI Taxonomy" id="6087"/>
    <lineage>
        <taxon>Eukaryota</taxon>
        <taxon>Metazoa</taxon>
        <taxon>Cnidaria</taxon>
        <taxon>Hydrozoa</taxon>
        <taxon>Hydroidolina</taxon>
        <taxon>Anthoathecata</taxon>
        <taxon>Aplanulata</taxon>
        <taxon>Hydridae</taxon>
        <taxon>Hydra</taxon>
    </lineage>
</organism>
<keyword evidence="11" id="KW-0407">Ion channel</keyword>
<evidence type="ECO:0000256" key="10">
    <source>
        <dbReference type="ARBA" id="ARBA00023136"/>
    </source>
</evidence>
<keyword evidence="10 17" id="KW-0472">Membrane</keyword>
<keyword evidence="18" id="KW-1185">Reference proteome</keyword>
<protein>
    <recommendedName>
        <fullName evidence="15">Endosomal/lysosomal proton channel TMEM175</fullName>
    </recommendedName>
    <alternativeName>
        <fullName evidence="16">Potassium channel TMEM175</fullName>
    </alternativeName>
    <alternativeName>
        <fullName evidence="13">Transmembrane protein 175</fullName>
    </alternativeName>
</protein>
<feature type="transmembrane region" description="Helical" evidence="17">
    <location>
        <begin position="391"/>
        <end position="414"/>
    </location>
</feature>
<evidence type="ECO:0000256" key="2">
    <source>
        <dbReference type="ARBA" id="ARBA00006920"/>
    </source>
</evidence>
<evidence type="ECO:0000313" key="18">
    <source>
        <dbReference type="Proteomes" id="UP001652625"/>
    </source>
</evidence>
<name>A0ABM4DBT1_HYDVU</name>
<evidence type="ECO:0000256" key="15">
    <source>
        <dbReference type="ARBA" id="ARBA00034544"/>
    </source>
</evidence>
<keyword evidence="7" id="KW-0630">Potassium</keyword>
<sequence>MASADMGNGSLCNNTKLKRIKKKSKIEEYFDEHLTEILPDSYQNGDVVSSERLLAFANVIMATCSAFLVVPIRNLISLKNGQTLFEFMYKIQTEVIMFFLGFAVILAIWENINIRVMVIKRIDDIVLTFAICELLITTALPFSLALQGHYPFEIASTILTCCILGLIQIIDIVLICYAISSPRILHIEMQKWSICELRKVRTIFLIKPIVSFLLVLAGGLFCFIHFAISWSFIAALVLMPTIRNLHLFIRQRIDKCSKMEKYQFYFFFSKGRILKDRVKVMSDTVIAIVACILILDITEKNFPSKERIQKYGLLSVLDGMKPEFLSFLSTFVIIFTLWYVNHIVLHMFRTVTAIMLHFQKAFLALVSLCPLLGSVILGFSKKGNEETKASIRVAALVVFCSSSSSLLIFLYGLLTKKKYLLPSALNYLNDSYNYFYIIFNVAIVPVWSIFCALGTIGTPKVSLCILYISFVGLPLSFFISKLILVNFFGNKVQPKYIEFETYDYEQIKKNTHGNLGKQHVQSNVLDSIDNAKTG</sequence>
<evidence type="ECO:0000256" key="9">
    <source>
        <dbReference type="ARBA" id="ARBA00023065"/>
    </source>
</evidence>
<keyword evidence="5 17" id="KW-0812">Transmembrane</keyword>
<accession>A0ABM4DBT1</accession>
<evidence type="ECO:0000256" key="12">
    <source>
        <dbReference type="ARBA" id="ARBA00024169"/>
    </source>
</evidence>
<dbReference type="InterPro" id="IPR010617">
    <property type="entry name" value="TMEM175-like"/>
</dbReference>
<evidence type="ECO:0000256" key="17">
    <source>
        <dbReference type="SAM" id="Phobius"/>
    </source>
</evidence>
<feature type="transmembrane region" description="Helical" evidence="17">
    <location>
        <begin position="126"/>
        <end position="148"/>
    </location>
</feature>
<dbReference type="RefSeq" id="XP_065671818.1">
    <property type="nucleotide sequence ID" value="XM_065815746.1"/>
</dbReference>
<gene>
    <name evidence="19" type="primary">LOC100209302</name>
</gene>
<keyword evidence="4" id="KW-0633">Potassium transport</keyword>
<dbReference type="Pfam" id="PF06736">
    <property type="entry name" value="TMEM175"/>
    <property type="match status" value="2"/>
</dbReference>
<evidence type="ECO:0000256" key="4">
    <source>
        <dbReference type="ARBA" id="ARBA00022538"/>
    </source>
</evidence>
<evidence type="ECO:0000313" key="19">
    <source>
        <dbReference type="RefSeq" id="XP_065671818.1"/>
    </source>
</evidence>
<comment type="similarity">
    <text evidence="2">Belongs to the TMEM175 family.</text>
</comment>
<keyword evidence="6" id="KW-0631">Potassium channel</keyword>
<evidence type="ECO:0000256" key="7">
    <source>
        <dbReference type="ARBA" id="ARBA00022958"/>
    </source>
</evidence>
<feature type="transmembrane region" description="Helical" evidence="17">
    <location>
        <begin position="227"/>
        <end position="249"/>
    </location>
</feature>
<evidence type="ECO:0000256" key="8">
    <source>
        <dbReference type="ARBA" id="ARBA00022989"/>
    </source>
</evidence>
<feature type="transmembrane region" description="Helical" evidence="17">
    <location>
        <begin position="154"/>
        <end position="179"/>
    </location>
</feature>
<keyword evidence="9" id="KW-0406">Ion transport</keyword>
<feature type="transmembrane region" description="Helical" evidence="17">
    <location>
        <begin position="465"/>
        <end position="488"/>
    </location>
</feature>
<comment type="catalytic activity">
    <reaction evidence="14">
        <text>K(+)(in) = K(+)(out)</text>
        <dbReference type="Rhea" id="RHEA:29463"/>
        <dbReference type="ChEBI" id="CHEBI:29103"/>
    </reaction>
</comment>
<evidence type="ECO:0000256" key="11">
    <source>
        <dbReference type="ARBA" id="ARBA00023303"/>
    </source>
</evidence>
<proteinExistence type="inferred from homology"/>
<evidence type="ECO:0000256" key="6">
    <source>
        <dbReference type="ARBA" id="ARBA00022826"/>
    </source>
</evidence>
<evidence type="ECO:0000256" key="14">
    <source>
        <dbReference type="ARBA" id="ARBA00034430"/>
    </source>
</evidence>
<keyword evidence="8 17" id="KW-1133">Transmembrane helix</keyword>
<comment type="subcellular location">
    <subcellularLocation>
        <location evidence="1">Membrane</location>
        <topology evidence="1">Multi-pass membrane protein</topology>
    </subcellularLocation>
</comment>
<feature type="transmembrane region" description="Helical" evidence="17">
    <location>
        <begin position="96"/>
        <end position="114"/>
    </location>
</feature>
<feature type="transmembrane region" description="Helical" evidence="17">
    <location>
        <begin position="434"/>
        <end position="459"/>
    </location>
</feature>
<dbReference type="GeneID" id="100209302"/>
<evidence type="ECO:0000256" key="13">
    <source>
        <dbReference type="ARBA" id="ARBA00030477"/>
    </source>
</evidence>